<evidence type="ECO:0000256" key="1">
    <source>
        <dbReference type="SAM" id="MobiDB-lite"/>
    </source>
</evidence>
<protein>
    <submittedName>
        <fullName evidence="2">Uncharacterized protein</fullName>
    </submittedName>
</protein>
<feature type="compositionally biased region" description="Low complexity" evidence="1">
    <location>
        <begin position="48"/>
        <end position="68"/>
    </location>
</feature>
<evidence type="ECO:0000313" key="3">
    <source>
        <dbReference type="Proteomes" id="UP000011189"/>
    </source>
</evidence>
<accession>L8TKS2</accession>
<sequence length="111" mass="10924">MVAVLGGAGAASAEPGLQFALAAGPSHALAALLAGEAPHRSRRRTSRLMRTAATMPSTTAATPGSAAAATTPLTRFPRTSPAVDGPVPVTGAVFDISAFSTATASHTITAE</sequence>
<dbReference type="Proteomes" id="UP000011189">
    <property type="component" value="Unassembled WGS sequence"/>
</dbReference>
<feature type="region of interest" description="Disordered" evidence="1">
    <location>
        <begin position="34"/>
        <end position="68"/>
    </location>
</feature>
<keyword evidence="3" id="KW-1185">Reference proteome</keyword>
<evidence type="ECO:0000313" key="2">
    <source>
        <dbReference type="EMBL" id="ELT43312.1"/>
    </source>
</evidence>
<reference evidence="3" key="1">
    <citation type="journal article" date="2013" name="Genome Announc.">
        <title>Draft Genome Sequence of the 2-Chloro-4-Nitrophenol-Degrading Bacterium Arthrobacter sp. Strain SJCon.</title>
        <authorList>
            <person name="Vikram S."/>
            <person name="Kumar S."/>
            <person name="Vaidya B."/>
            <person name="Pinnaka A.K."/>
            <person name="Raghava G.P."/>
        </authorList>
    </citation>
    <scope>NUCLEOTIDE SEQUENCE [LARGE SCALE GENOMIC DNA]</scope>
    <source>
        <strain evidence="3">SJCon</strain>
    </source>
</reference>
<gene>
    <name evidence="2" type="ORF">G205_19236</name>
</gene>
<comment type="caution">
    <text evidence="2">The sequence shown here is derived from an EMBL/GenBank/DDBJ whole genome shotgun (WGS) entry which is preliminary data.</text>
</comment>
<name>L8TKS2_9MICC</name>
<organism evidence="2 3">
    <name type="scientific">Arthrobacter nitrophenolicus</name>
    <dbReference type="NCBI Taxonomy" id="683150"/>
    <lineage>
        <taxon>Bacteria</taxon>
        <taxon>Bacillati</taxon>
        <taxon>Actinomycetota</taxon>
        <taxon>Actinomycetes</taxon>
        <taxon>Micrococcales</taxon>
        <taxon>Micrococcaceae</taxon>
        <taxon>Arthrobacter</taxon>
    </lineage>
</organism>
<proteinExistence type="predicted"/>
<dbReference type="EMBL" id="AOFD01000055">
    <property type="protein sequence ID" value="ELT43312.1"/>
    <property type="molecule type" value="Genomic_DNA"/>
</dbReference>
<dbReference type="AlphaFoldDB" id="L8TKS2"/>